<dbReference type="GO" id="GO:1990189">
    <property type="term" value="F:protein N-terminal-serine acetyltransferase activity"/>
    <property type="evidence" value="ECO:0007669"/>
    <property type="project" value="TreeGrafter"/>
</dbReference>
<feature type="compositionally biased region" description="Low complexity" evidence="1">
    <location>
        <begin position="1230"/>
        <end position="1244"/>
    </location>
</feature>
<dbReference type="OrthoDB" id="5975050at2759"/>
<feature type="compositionally biased region" description="Low complexity" evidence="1">
    <location>
        <begin position="1252"/>
        <end position="1295"/>
    </location>
</feature>
<feature type="compositionally biased region" description="Low complexity" evidence="1">
    <location>
        <begin position="513"/>
        <end position="525"/>
    </location>
</feature>
<feature type="region of interest" description="Disordered" evidence="1">
    <location>
        <begin position="513"/>
        <end position="541"/>
    </location>
</feature>
<comment type="caution">
    <text evidence="3">The sequence shown here is derived from an EMBL/GenBank/DDBJ whole genome shotgun (WGS) entry which is preliminary data.</text>
</comment>
<dbReference type="PANTHER" id="PTHR43441">
    <property type="entry name" value="RIBOSOMAL-PROTEIN-SERINE ACETYLTRANSFERASE"/>
    <property type="match status" value="1"/>
</dbReference>
<feature type="region of interest" description="Disordered" evidence="1">
    <location>
        <begin position="436"/>
        <end position="473"/>
    </location>
</feature>
<organism evidence="3 4">
    <name type="scientific">Anaeromyces robustus</name>
    <dbReference type="NCBI Taxonomy" id="1754192"/>
    <lineage>
        <taxon>Eukaryota</taxon>
        <taxon>Fungi</taxon>
        <taxon>Fungi incertae sedis</taxon>
        <taxon>Chytridiomycota</taxon>
        <taxon>Chytridiomycota incertae sedis</taxon>
        <taxon>Neocallimastigomycetes</taxon>
        <taxon>Neocallimastigales</taxon>
        <taxon>Neocallimastigaceae</taxon>
        <taxon>Anaeromyces</taxon>
    </lineage>
</organism>
<dbReference type="InterPro" id="IPR001683">
    <property type="entry name" value="PX_dom"/>
</dbReference>
<feature type="compositionally biased region" description="Low complexity" evidence="1">
    <location>
        <begin position="1169"/>
        <end position="1218"/>
    </location>
</feature>
<dbReference type="SMART" id="SM00312">
    <property type="entry name" value="PX"/>
    <property type="match status" value="1"/>
</dbReference>
<feature type="region of interest" description="Disordered" evidence="1">
    <location>
        <begin position="350"/>
        <end position="406"/>
    </location>
</feature>
<dbReference type="PANTHER" id="PTHR43441:SF2">
    <property type="entry name" value="FAMILY ACETYLTRANSFERASE, PUTATIVE (AFU_ORTHOLOGUE AFUA_7G00850)-RELATED"/>
    <property type="match status" value="1"/>
</dbReference>
<accession>A0A1Y1VHF4</accession>
<evidence type="ECO:0000313" key="3">
    <source>
        <dbReference type="EMBL" id="ORX56453.1"/>
    </source>
</evidence>
<proteinExistence type="predicted"/>
<feature type="compositionally biased region" description="Low complexity" evidence="1">
    <location>
        <begin position="1338"/>
        <end position="1410"/>
    </location>
</feature>
<feature type="region of interest" description="Disordered" evidence="1">
    <location>
        <begin position="1143"/>
        <end position="1295"/>
    </location>
</feature>
<dbReference type="Gene3D" id="3.40.630.30">
    <property type="match status" value="1"/>
</dbReference>
<dbReference type="SUPFAM" id="SSF55729">
    <property type="entry name" value="Acyl-CoA N-acyltransferases (Nat)"/>
    <property type="match status" value="1"/>
</dbReference>
<dbReference type="Pfam" id="PF00787">
    <property type="entry name" value="PX"/>
    <property type="match status" value="1"/>
</dbReference>
<reference evidence="3 4" key="1">
    <citation type="submission" date="2016-08" db="EMBL/GenBank/DDBJ databases">
        <title>A Parts List for Fungal Cellulosomes Revealed by Comparative Genomics.</title>
        <authorList>
            <consortium name="DOE Joint Genome Institute"/>
            <person name="Haitjema C.H."/>
            <person name="Gilmore S.P."/>
            <person name="Henske J.K."/>
            <person name="Solomon K.V."/>
            <person name="De Groot R."/>
            <person name="Kuo A."/>
            <person name="Mondo S.J."/>
            <person name="Salamov A.A."/>
            <person name="Labutti K."/>
            <person name="Zhao Z."/>
            <person name="Chiniquy J."/>
            <person name="Barry K."/>
            <person name="Brewer H.M."/>
            <person name="Purvine S.O."/>
            <person name="Wright A.T."/>
            <person name="Boxma B."/>
            <person name="Van Alen T."/>
            <person name="Hackstein J.H."/>
            <person name="Baker S.E."/>
            <person name="Grigoriev I.V."/>
            <person name="O'Malley M.A."/>
        </authorList>
    </citation>
    <scope>NUCLEOTIDE SEQUENCE [LARGE SCALE GENOMIC DNA]</scope>
    <source>
        <strain evidence="3 4">S4</strain>
    </source>
</reference>
<dbReference type="InterPro" id="IPR051908">
    <property type="entry name" value="Ribosomal_N-acetyltransferase"/>
</dbReference>
<name>A0A1Y1VHF4_9FUNG</name>
<dbReference type="Proteomes" id="UP000193944">
    <property type="component" value="Unassembled WGS sequence"/>
</dbReference>
<evidence type="ECO:0000313" key="4">
    <source>
        <dbReference type="Proteomes" id="UP000193944"/>
    </source>
</evidence>
<gene>
    <name evidence="3" type="ORF">BCR32DRAFT_298564</name>
</gene>
<dbReference type="GO" id="GO:0035091">
    <property type="term" value="F:phosphatidylinositol binding"/>
    <property type="evidence" value="ECO:0007669"/>
    <property type="project" value="InterPro"/>
</dbReference>
<sequence length="1671" mass="191497">MEKTIDEFSAVRDSTLANLKNSLGSPTNIYNPESQLLNEMIKNNNTFNSKKSYVSTNSFIIDDNYSQNQEQDFNKSGFINPFRNNVDEVPVDLSRQFLIDSEDESNTEDISKTATELLVFKSKTNRKGLNSAATSEVDINDTHSSIYTDIETQSEYSIASSKDVPLKDRIWYYKNTPVVNEKFLNNKEQYDEDAQSFSDDSSTVDDSIAAIRQLKLHHYVSTNNLKVKKKDTSPILKRRTTISYAKYRPKMKNNFDFMHDINDIPLFSNNDFKTEAKENYHIADTSIDDFNTSLLLNRTGDASRKRRSQLNARNRSFSQSALNNDNSNIFSPTLTSAEYNRTFSNNSKIYSNNHNNININDDDDGNNKKLSKQNNNILDSLKRQQTIKSENTSSDKANNKSISATTDDNTNQLYKVLIMAKDHLLSLGGKIKRTDTIKSAASRRSSIRKHQKKPRRHSTRRSQKSSIRSRRNSLIQNVNKYLSEDELTTFSNTTDAETKSVLSPTLLKKKLSNQNQLKSLSKKSSGPVLSRNSSMLSISTRRSSLHSKNKFYQNDFSANYSASNLSESSVGIEMDDAKKYDESFELEVQNKSKNDKLRVYGVCPDSYYSEYHEPVASSVDGRSSIYDYDEEEESFVSESDNGILSSLTNNPDDFFDIRNKLSMQPLKGSKQTTEELKIKNKQSNPSIKTNDINKTVNDSNKKILKKPLSTSTIETNISSESLTPTITNANVNQNNDFENKSEIDKSTIAGSIYGETKSNTASNATAVIPRLNNNYETFSNFTNKKRNWEDETSSTYSRFNENDNRNQLEIASMPEGRRESINYPTIKQIPIPYYRYGVYMYITDPVIVQTRTMMERMFSAHTLYTITVKLLRPNLPMYRNNNVCTFTVHKRYRQFRSFYKEIHKKYKDTINDWPEFPKKTFFDRFDSETIKSRAFAFSSLMSFISLHPLLYNCPVLLTFLEITGSMKNPLASINSNISKNSNTINNSGVPIEGKTIQFEGRNVAPSIPKIFGSLGRRQYPPGYYGQLPQAYYEPSSINGNNGYNSFNTMSNINNNNNNNNNNINNNINNLNNINNIININNNNIIQLKRRSMYGKIENNYYNTDYYSSFSRPPINKMRTAEFLRNRNSLYSNISANEIVERLKNESENKSKPIKETNNNQSTPKISAMELKNNNNNKNLTKNNNNTVETTTTSNNSVKPSLINTTNNSKNNKPNNDKTQTQKQKLLEIITSSSTSPASSNAPTPKLSHMNTSNNIKESLNNENSSNNNNNNNNNNNSLYSPNISSPSIKSTPTSPIKNVIPISNDELEIPNNIDNNNNSIIMNNINIINNNNNNTNININKNDNNDTNNNNNNNNNDNNNDNNKNNNININISEKNTPSHSTSSTFSTSSSSSTNTVTNTNNNNNNNNNNKQKEIVKDNTSVSLKDKDKEKEKDKDKETSIPPVFPRPRPRPRNPVVYRNMNDMDFNYMSASRYNHYQQLPDFQYLISEFPKLRTTQNKRYSSSYPDITVLERKTVHVEKLNMNHASDLYEFYGPKGNPKDFTYLFVDDTNNRVIEIGNVHYSDKLKKSRQATEAQFLVMQYVFENMKYRRYEWKCDDLNSPSRNSALRLGFTFEGIFRKAIVYKGRTRDTAWFSIIDSEWEEKKRRLQKWLSDDNFDENGKQKQSLNDIN</sequence>
<feature type="compositionally biased region" description="Basic and acidic residues" evidence="1">
    <location>
        <begin position="1143"/>
        <end position="1154"/>
    </location>
</feature>
<reference evidence="3 4" key="2">
    <citation type="submission" date="2016-08" db="EMBL/GenBank/DDBJ databases">
        <title>Pervasive Adenine N6-methylation of Active Genes in Fungi.</title>
        <authorList>
            <consortium name="DOE Joint Genome Institute"/>
            <person name="Mondo S.J."/>
            <person name="Dannebaum R.O."/>
            <person name="Kuo R.C."/>
            <person name="Labutti K."/>
            <person name="Haridas S."/>
            <person name="Kuo A."/>
            <person name="Salamov A."/>
            <person name="Ahrendt S.R."/>
            <person name="Lipzen A."/>
            <person name="Sullivan W."/>
            <person name="Andreopoulos W.B."/>
            <person name="Clum A."/>
            <person name="Lindquist E."/>
            <person name="Daum C."/>
            <person name="Ramamoorthy G.K."/>
            <person name="Gryganskyi A."/>
            <person name="Culley D."/>
            <person name="Magnuson J.K."/>
            <person name="James T.Y."/>
            <person name="O'Malley M.A."/>
            <person name="Stajich J.E."/>
            <person name="Spatafora J.W."/>
            <person name="Visel A."/>
            <person name="Grigoriev I.V."/>
        </authorList>
    </citation>
    <scope>NUCLEOTIDE SEQUENCE [LARGE SCALE GENOMIC DNA]</scope>
    <source>
        <strain evidence="3 4">S4</strain>
    </source>
</reference>
<dbReference type="PROSITE" id="PS50195">
    <property type="entry name" value="PX"/>
    <property type="match status" value="1"/>
</dbReference>
<feature type="compositionally biased region" description="Low complexity" evidence="1">
    <location>
        <begin position="350"/>
        <end position="359"/>
    </location>
</feature>
<dbReference type="EMBL" id="MCFG01000710">
    <property type="protein sequence ID" value="ORX56453.1"/>
    <property type="molecule type" value="Genomic_DNA"/>
</dbReference>
<feature type="region of interest" description="Disordered" evidence="1">
    <location>
        <begin position="1338"/>
        <end position="1456"/>
    </location>
</feature>
<feature type="compositionally biased region" description="Basic and acidic residues" evidence="1">
    <location>
        <begin position="1424"/>
        <end position="1439"/>
    </location>
</feature>
<keyword evidence="4" id="KW-1185">Reference proteome</keyword>
<evidence type="ECO:0000259" key="2">
    <source>
        <dbReference type="PROSITE" id="PS50195"/>
    </source>
</evidence>
<dbReference type="GO" id="GO:0008999">
    <property type="term" value="F:protein-N-terminal-alanine acetyltransferase activity"/>
    <property type="evidence" value="ECO:0007669"/>
    <property type="project" value="TreeGrafter"/>
</dbReference>
<protein>
    <recommendedName>
        <fullName evidence="2">PX domain-containing protein</fullName>
    </recommendedName>
</protein>
<dbReference type="SUPFAM" id="SSF64268">
    <property type="entry name" value="PX domain"/>
    <property type="match status" value="1"/>
</dbReference>
<evidence type="ECO:0000256" key="1">
    <source>
        <dbReference type="SAM" id="MobiDB-lite"/>
    </source>
</evidence>
<dbReference type="Gene3D" id="3.30.1520.10">
    <property type="entry name" value="Phox-like domain"/>
    <property type="match status" value="1"/>
</dbReference>
<dbReference type="InterPro" id="IPR016181">
    <property type="entry name" value="Acyl_CoA_acyltransferase"/>
</dbReference>
<feature type="compositionally biased region" description="Polar residues" evidence="1">
    <location>
        <begin position="373"/>
        <end position="406"/>
    </location>
</feature>
<feature type="compositionally biased region" description="Basic residues" evidence="1">
    <location>
        <begin position="445"/>
        <end position="471"/>
    </location>
</feature>
<dbReference type="InterPro" id="IPR036871">
    <property type="entry name" value="PX_dom_sf"/>
</dbReference>
<feature type="domain" description="PX" evidence="2">
    <location>
        <begin position="842"/>
        <end position="967"/>
    </location>
</feature>
<feature type="compositionally biased region" description="Polar residues" evidence="1">
    <location>
        <begin position="1155"/>
        <end position="1164"/>
    </location>
</feature>